<gene>
    <name evidence="3" type="ORF">BaRGS_00005290</name>
</gene>
<accession>A0ABD0LUV4</accession>
<comment type="caution">
    <text evidence="3">The sequence shown here is derived from an EMBL/GenBank/DDBJ whole genome shotgun (WGS) entry which is preliminary data.</text>
</comment>
<evidence type="ECO:0000313" key="3">
    <source>
        <dbReference type="EMBL" id="KAK7503369.1"/>
    </source>
</evidence>
<dbReference type="PANTHER" id="PTHR19134:SF449">
    <property type="entry name" value="TYROSINE-PROTEIN PHOSPHATASE 1"/>
    <property type="match status" value="1"/>
</dbReference>
<dbReference type="SUPFAM" id="SSF52799">
    <property type="entry name" value="(Phosphotyrosine protein) phosphatases II"/>
    <property type="match status" value="1"/>
</dbReference>
<dbReference type="AlphaFoldDB" id="A0ABD0LUV4"/>
<dbReference type="Proteomes" id="UP001519460">
    <property type="component" value="Unassembled WGS sequence"/>
</dbReference>
<proteinExistence type="predicted"/>
<feature type="domain" description="Tyrosine-protein phosphatase" evidence="1">
    <location>
        <begin position="1"/>
        <end position="100"/>
    </location>
</feature>
<dbReference type="Pfam" id="PF00102">
    <property type="entry name" value="Y_phosphatase"/>
    <property type="match status" value="1"/>
</dbReference>
<dbReference type="InterPro" id="IPR000242">
    <property type="entry name" value="PTP_cat"/>
</dbReference>
<reference evidence="3 4" key="1">
    <citation type="journal article" date="2023" name="Sci. Data">
        <title>Genome assembly of the Korean intertidal mud-creeper Batillaria attramentaria.</title>
        <authorList>
            <person name="Patra A.K."/>
            <person name="Ho P.T."/>
            <person name="Jun S."/>
            <person name="Lee S.J."/>
            <person name="Kim Y."/>
            <person name="Won Y.J."/>
        </authorList>
    </citation>
    <scope>NUCLEOTIDE SEQUENCE [LARGE SCALE GENOMIC DNA]</scope>
    <source>
        <strain evidence="3">Wonlab-2016</strain>
    </source>
</reference>
<name>A0ABD0LUV4_9CAEN</name>
<dbReference type="SMART" id="SM00404">
    <property type="entry name" value="PTPc_motif"/>
    <property type="match status" value="1"/>
</dbReference>
<dbReference type="InterPro" id="IPR029021">
    <property type="entry name" value="Prot-tyrosine_phosphatase-like"/>
</dbReference>
<dbReference type="InterPro" id="IPR050348">
    <property type="entry name" value="Protein-Tyr_Phosphatase"/>
</dbReference>
<dbReference type="PANTHER" id="PTHR19134">
    <property type="entry name" value="RECEPTOR-TYPE TYROSINE-PROTEIN PHOSPHATASE"/>
    <property type="match status" value="1"/>
</dbReference>
<dbReference type="PROSITE" id="PS50056">
    <property type="entry name" value="TYR_PHOSPHATASE_2"/>
    <property type="match status" value="1"/>
</dbReference>
<dbReference type="Gene3D" id="3.90.190.10">
    <property type="entry name" value="Protein tyrosine phosphatase superfamily"/>
    <property type="match status" value="1"/>
</dbReference>
<dbReference type="InterPro" id="IPR003595">
    <property type="entry name" value="Tyr_Pase_cat"/>
</dbReference>
<sequence length="110" mass="12605">MLRYEGWDGEVPTSTSDLLQLVDELNNTHKERHDGAVVVQCSDGVTKSGLFTAVCDVINRMTDDHEVDVYMTVRQLQTVRPQAVASVVQYRFCYEVVQYRLRDMNVYANT</sequence>
<dbReference type="PROSITE" id="PS50055">
    <property type="entry name" value="TYR_PHOSPHATASE_PTP"/>
    <property type="match status" value="1"/>
</dbReference>
<evidence type="ECO:0000259" key="2">
    <source>
        <dbReference type="PROSITE" id="PS50056"/>
    </source>
</evidence>
<dbReference type="EMBL" id="JACVVK020000020">
    <property type="protein sequence ID" value="KAK7503369.1"/>
    <property type="molecule type" value="Genomic_DNA"/>
</dbReference>
<feature type="domain" description="Tyrosine specific protein phosphatases" evidence="2">
    <location>
        <begin position="16"/>
        <end position="91"/>
    </location>
</feature>
<evidence type="ECO:0000313" key="4">
    <source>
        <dbReference type="Proteomes" id="UP001519460"/>
    </source>
</evidence>
<organism evidence="3 4">
    <name type="scientific">Batillaria attramentaria</name>
    <dbReference type="NCBI Taxonomy" id="370345"/>
    <lineage>
        <taxon>Eukaryota</taxon>
        <taxon>Metazoa</taxon>
        <taxon>Spiralia</taxon>
        <taxon>Lophotrochozoa</taxon>
        <taxon>Mollusca</taxon>
        <taxon>Gastropoda</taxon>
        <taxon>Caenogastropoda</taxon>
        <taxon>Sorbeoconcha</taxon>
        <taxon>Cerithioidea</taxon>
        <taxon>Batillariidae</taxon>
        <taxon>Batillaria</taxon>
    </lineage>
</organism>
<evidence type="ECO:0000259" key="1">
    <source>
        <dbReference type="PROSITE" id="PS50055"/>
    </source>
</evidence>
<protein>
    <submittedName>
        <fullName evidence="3">Uncharacterized protein</fullName>
    </submittedName>
</protein>
<keyword evidence="4" id="KW-1185">Reference proteome</keyword>
<dbReference type="InterPro" id="IPR000387">
    <property type="entry name" value="Tyr_Pase_dom"/>
</dbReference>